<keyword evidence="5 6" id="KW-0687">Ribonucleoprotein</keyword>
<sequence>MSESTSVKRTVNGRVVSNRMEQTITVAVERRVRHPLYGKFMRRTTKVHAHDAENACQIGDWVVVEECRPISKSKCWNLVEIVERAAQ</sequence>
<dbReference type="GO" id="GO:0006412">
    <property type="term" value="P:translation"/>
    <property type="evidence" value="ECO:0007669"/>
    <property type="project" value="UniProtKB-UniRule"/>
</dbReference>
<dbReference type="PROSITE" id="PS00056">
    <property type="entry name" value="RIBOSOMAL_S17"/>
    <property type="match status" value="1"/>
</dbReference>
<evidence type="ECO:0000256" key="2">
    <source>
        <dbReference type="ARBA" id="ARBA00022730"/>
    </source>
</evidence>
<dbReference type="InterPro" id="IPR000266">
    <property type="entry name" value="Ribosomal_uS17"/>
</dbReference>
<dbReference type="NCBIfam" id="TIGR03635">
    <property type="entry name" value="uS17_bact"/>
    <property type="match status" value="1"/>
</dbReference>
<dbReference type="CDD" id="cd00364">
    <property type="entry name" value="Ribosomal_uS17"/>
    <property type="match status" value="1"/>
</dbReference>
<dbReference type="InterPro" id="IPR019984">
    <property type="entry name" value="Ribosomal_uS17_bact/chlr"/>
</dbReference>
<dbReference type="InterPro" id="IPR012340">
    <property type="entry name" value="NA-bd_OB-fold"/>
</dbReference>
<dbReference type="HAMAP" id="MF_01345_B">
    <property type="entry name" value="Ribosomal_uS17_B"/>
    <property type="match status" value="1"/>
</dbReference>
<keyword evidence="9" id="KW-1185">Reference proteome</keyword>
<dbReference type="AlphaFoldDB" id="A0A6N7QRC7"/>
<dbReference type="Proteomes" id="UP000433788">
    <property type="component" value="Unassembled WGS sequence"/>
</dbReference>
<comment type="similarity">
    <text evidence="1 6 7">Belongs to the universal ribosomal protein uS17 family.</text>
</comment>
<evidence type="ECO:0000256" key="6">
    <source>
        <dbReference type="HAMAP-Rule" id="MF_01345"/>
    </source>
</evidence>
<dbReference type="EMBL" id="WJPP01000004">
    <property type="protein sequence ID" value="MRH78552.1"/>
    <property type="molecule type" value="Genomic_DNA"/>
</dbReference>
<evidence type="ECO:0000256" key="1">
    <source>
        <dbReference type="ARBA" id="ARBA00010254"/>
    </source>
</evidence>
<evidence type="ECO:0000256" key="5">
    <source>
        <dbReference type="ARBA" id="ARBA00023274"/>
    </source>
</evidence>
<dbReference type="InterPro" id="IPR019979">
    <property type="entry name" value="Ribosomal_uS17_CS"/>
</dbReference>
<dbReference type="PRINTS" id="PR00973">
    <property type="entry name" value="RIBOSOMALS17"/>
</dbReference>
<proteinExistence type="inferred from homology"/>
<accession>A0A6N7QRC7</accession>
<keyword evidence="3 6" id="KW-0694">RNA-binding</keyword>
<name>A0A6N7QRC7_9GAMM</name>
<dbReference type="NCBIfam" id="NF004123">
    <property type="entry name" value="PRK05610.1"/>
    <property type="match status" value="1"/>
</dbReference>
<dbReference type="GO" id="GO:0022627">
    <property type="term" value="C:cytosolic small ribosomal subunit"/>
    <property type="evidence" value="ECO:0007669"/>
    <property type="project" value="UniProtKB-UniRule"/>
</dbReference>
<keyword evidence="4 6" id="KW-0689">Ribosomal protein</keyword>
<evidence type="ECO:0000256" key="7">
    <source>
        <dbReference type="RuleBase" id="RU003872"/>
    </source>
</evidence>
<gene>
    <name evidence="6 8" type="primary">rpsQ</name>
    <name evidence="8" type="ORF">GH984_07515</name>
</gene>
<dbReference type="GO" id="GO:0019843">
    <property type="term" value="F:rRNA binding"/>
    <property type="evidence" value="ECO:0007669"/>
    <property type="project" value="UniProtKB-UniRule"/>
</dbReference>
<dbReference type="Gene3D" id="2.40.50.140">
    <property type="entry name" value="Nucleic acid-binding proteins"/>
    <property type="match status" value="1"/>
</dbReference>
<dbReference type="SUPFAM" id="SSF50249">
    <property type="entry name" value="Nucleic acid-binding proteins"/>
    <property type="match status" value="1"/>
</dbReference>
<keyword evidence="2 6" id="KW-0699">rRNA-binding</keyword>
<dbReference type="PANTHER" id="PTHR10744:SF1">
    <property type="entry name" value="SMALL RIBOSOMAL SUBUNIT PROTEIN US17M"/>
    <property type="match status" value="1"/>
</dbReference>
<evidence type="ECO:0000256" key="4">
    <source>
        <dbReference type="ARBA" id="ARBA00022980"/>
    </source>
</evidence>
<comment type="caution">
    <text evidence="8">The sequence shown here is derived from an EMBL/GenBank/DDBJ whole genome shotgun (WGS) entry which is preliminary data.</text>
</comment>
<protein>
    <recommendedName>
        <fullName evidence="6">Small ribosomal subunit protein uS17</fullName>
    </recommendedName>
</protein>
<reference evidence="8 9" key="1">
    <citation type="submission" date="2019-11" db="EMBL/GenBank/DDBJ databases">
        <authorList>
            <person name="Zhang X.Y."/>
        </authorList>
    </citation>
    <scope>NUCLEOTIDE SEQUENCE [LARGE SCALE GENOMIC DNA]</scope>
    <source>
        <strain evidence="8 9">C176</strain>
    </source>
</reference>
<dbReference type="Pfam" id="PF00366">
    <property type="entry name" value="Ribosomal_S17"/>
    <property type="match status" value="1"/>
</dbReference>
<evidence type="ECO:0000313" key="8">
    <source>
        <dbReference type="EMBL" id="MRH78552.1"/>
    </source>
</evidence>
<organism evidence="8 9">
    <name type="scientific">Spiribacter salilacus</name>
    <dbReference type="NCBI Taxonomy" id="2664894"/>
    <lineage>
        <taxon>Bacteria</taxon>
        <taxon>Pseudomonadati</taxon>
        <taxon>Pseudomonadota</taxon>
        <taxon>Gammaproteobacteria</taxon>
        <taxon>Chromatiales</taxon>
        <taxon>Ectothiorhodospiraceae</taxon>
        <taxon>Spiribacter</taxon>
    </lineage>
</organism>
<dbReference type="GO" id="GO:0003735">
    <property type="term" value="F:structural constituent of ribosome"/>
    <property type="evidence" value="ECO:0007669"/>
    <property type="project" value="UniProtKB-UniRule"/>
</dbReference>
<evidence type="ECO:0000313" key="9">
    <source>
        <dbReference type="Proteomes" id="UP000433788"/>
    </source>
</evidence>
<evidence type="ECO:0000256" key="3">
    <source>
        <dbReference type="ARBA" id="ARBA00022884"/>
    </source>
</evidence>
<comment type="subunit">
    <text evidence="6">Part of the 30S ribosomal subunit.</text>
</comment>
<dbReference type="PANTHER" id="PTHR10744">
    <property type="entry name" value="40S RIBOSOMAL PROTEIN S11 FAMILY MEMBER"/>
    <property type="match status" value="1"/>
</dbReference>
<dbReference type="RefSeq" id="WP_153719614.1">
    <property type="nucleotide sequence ID" value="NZ_WJPP01000004.1"/>
</dbReference>
<comment type="function">
    <text evidence="6">One of the primary rRNA binding proteins, it binds specifically to the 5'-end of 16S ribosomal RNA.</text>
</comment>